<name>A0A5E8CL23_9ZZZZ</name>
<keyword evidence="1" id="KW-1133">Transmembrane helix</keyword>
<keyword evidence="1" id="KW-0812">Transmembrane</keyword>
<feature type="transmembrane region" description="Helical" evidence="1">
    <location>
        <begin position="87"/>
        <end position="109"/>
    </location>
</feature>
<sequence>MTIPSSILTTLFLYYTLFMILRSHQIGYKELFSWNALIIYLMLLVSYCYIRMPIPIVYIATGIFTLKIIQRNPLLRFPSNISYKIQLLVMSYLLFSIVKQILFTSLFFLDNIIRFISIQVL</sequence>
<evidence type="ECO:0000313" key="2">
    <source>
        <dbReference type="EMBL" id="VVU94312.1"/>
    </source>
</evidence>
<feature type="transmembrane region" description="Helical" evidence="1">
    <location>
        <begin position="7"/>
        <end position="25"/>
    </location>
</feature>
<accession>A0A5E8CL23</accession>
<keyword evidence="1" id="KW-0472">Membrane</keyword>
<reference evidence="2" key="1">
    <citation type="submission" date="2019-09" db="EMBL/GenBank/DDBJ databases">
        <authorList>
            <person name="Needham M D."/>
        </authorList>
    </citation>
    <scope>NUCLEOTIDE SEQUENCE</scope>
</reference>
<organism evidence="2">
    <name type="scientific">seawater metagenome</name>
    <dbReference type="NCBI Taxonomy" id="1561972"/>
    <lineage>
        <taxon>unclassified sequences</taxon>
        <taxon>metagenomes</taxon>
        <taxon>ecological metagenomes</taxon>
    </lineage>
</organism>
<evidence type="ECO:0000256" key="1">
    <source>
        <dbReference type="SAM" id="Phobius"/>
    </source>
</evidence>
<proteinExistence type="predicted"/>
<protein>
    <submittedName>
        <fullName evidence="2">Uncharacterized protein</fullName>
    </submittedName>
</protein>
<dbReference type="EMBL" id="CABVLZ010000001">
    <property type="protein sequence ID" value="VVU94312.1"/>
    <property type="molecule type" value="Genomic_DNA"/>
</dbReference>
<dbReference type="AlphaFoldDB" id="A0A5E8CL23"/>
<feature type="transmembrane region" description="Helical" evidence="1">
    <location>
        <begin position="37"/>
        <end position="66"/>
    </location>
</feature>
<gene>
    <name evidence="2" type="ORF">CPAV1605_32</name>
</gene>